<dbReference type="Gene3D" id="3.40.470.10">
    <property type="entry name" value="Uracil-DNA glycosylase-like domain"/>
    <property type="match status" value="1"/>
</dbReference>
<dbReference type="PANTHER" id="PTHR11264">
    <property type="entry name" value="URACIL-DNA GLYCOSYLASE"/>
    <property type="match status" value="1"/>
</dbReference>
<organism evidence="1 2">
    <name type="scientific">Rhizobium alvei</name>
    <dbReference type="NCBI Taxonomy" id="1132659"/>
    <lineage>
        <taxon>Bacteria</taxon>
        <taxon>Pseudomonadati</taxon>
        <taxon>Pseudomonadota</taxon>
        <taxon>Alphaproteobacteria</taxon>
        <taxon>Hyphomicrobiales</taxon>
        <taxon>Rhizobiaceae</taxon>
        <taxon>Rhizobium/Agrobacterium group</taxon>
        <taxon>Rhizobium</taxon>
    </lineage>
</organism>
<comment type="caution">
    <text evidence="1">The sequence shown here is derived from an EMBL/GenBank/DDBJ whole genome shotgun (WGS) entry which is preliminary data.</text>
</comment>
<evidence type="ECO:0000313" key="1">
    <source>
        <dbReference type="EMBL" id="MDO6965223.1"/>
    </source>
</evidence>
<proteinExistence type="predicted"/>
<keyword evidence="2" id="KW-1185">Reference proteome</keyword>
<evidence type="ECO:0000313" key="2">
    <source>
        <dbReference type="Proteomes" id="UP001174932"/>
    </source>
</evidence>
<gene>
    <name evidence="1" type="ORF">Q4481_14745</name>
</gene>
<dbReference type="SUPFAM" id="SSF52141">
    <property type="entry name" value="Uracil-DNA glycosylase-like"/>
    <property type="match status" value="1"/>
</dbReference>
<dbReference type="Proteomes" id="UP001174932">
    <property type="component" value="Unassembled WGS sequence"/>
</dbReference>
<protein>
    <submittedName>
        <fullName evidence="1">Uracil-DNA glycosylase</fullName>
    </submittedName>
</protein>
<reference evidence="1" key="1">
    <citation type="journal article" date="2015" name="Int. J. Syst. Evol. Microbiol.">
        <title>Rhizobium alvei sp. nov., isolated from a freshwater river.</title>
        <authorList>
            <person name="Sheu S.Y."/>
            <person name="Huang H.W."/>
            <person name="Young C.C."/>
            <person name="Chen W.M."/>
        </authorList>
    </citation>
    <scope>NUCLEOTIDE SEQUENCE</scope>
    <source>
        <strain evidence="1">TNR-22</strain>
    </source>
</reference>
<sequence>MPTTLREAMAETLAGWEMDLPEAWRTALGPIGDHFDSIDPSLDFEAWEPIFPVRRGRHFPGQPKGAHALAAFDGIMPEGVRCMILGQDPYPEPGFATGRAFEAGNLASWSELDKMFSRSVRAYMQLIAAARTGNEALASSFDRWPDVRAMLTDPSGGFEAPSDIGDRWAGEGVLLLNASLTLSRFRVDIDPHQSRGHLPFWRPLMLRVIERLAARGTPIVFLGFGGAADALFTAAGIAEGHHGHVARVQRDHPAFADRVLGQPNPFTVCNSYLEAMGARPIAW</sequence>
<reference evidence="1" key="2">
    <citation type="submission" date="2023-07" db="EMBL/GenBank/DDBJ databases">
        <authorList>
            <person name="Shen H."/>
        </authorList>
    </citation>
    <scope>NUCLEOTIDE SEQUENCE</scope>
    <source>
        <strain evidence="1">TNR-22</strain>
    </source>
</reference>
<dbReference type="EMBL" id="JAUOZU010000009">
    <property type="protein sequence ID" value="MDO6965223.1"/>
    <property type="molecule type" value="Genomic_DNA"/>
</dbReference>
<name>A0ABT8YNG4_9HYPH</name>
<dbReference type="InterPro" id="IPR036895">
    <property type="entry name" value="Uracil-DNA_glycosylase-like_sf"/>
</dbReference>
<dbReference type="InterPro" id="IPR002043">
    <property type="entry name" value="UDG_fam1"/>
</dbReference>
<dbReference type="PANTHER" id="PTHR11264:SF8">
    <property type="entry name" value="URACIL-DNA GLYCOSYLASE-LIKE DOMAIN-CONTAINING PROTEIN"/>
    <property type="match status" value="1"/>
</dbReference>
<accession>A0ABT8YNG4</accession>